<dbReference type="Proteomes" id="UP001419268">
    <property type="component" value="Unassembled WGS sequence"/>
</dbReference>
<dbReference type="SUPFAM" id="SSF46785">
    <property type="entry name" value="Winged helix' DNA-binding domain"/>
    <property type="match status" value="1"/>
</dbReference>
<evidence type="ECO:0000256" key="5">
    <source>
        <dbReference type="PIRSR" id="PIRSR005739-1"/>
    </source>
</evidence>
<comment type="similarity">
    <text evidence="4">Belongs to the class I-like SAM-binding methyltransferase superfamily. Cation-independent O-methyltransferase family.</text>
</comment>
<evidence type="ECO:0000256" key="1">
    <source>
        <dbReference type="ARBA" id="ARBA00022603"/>
    </source>
</evidence>
<accession>A0AAP0ID13</accession>
<comment type="caution">
    <text evidence="8">The sequence shown here is derived from an EMBL/GenBank/DDBJ whole genome shotgun (WGS) entry which is preliminary data.</text>
</comment>
<keyword evidence="9" id="KW-1185">Reference proteome</keyword>
<proteinExistence type="inferred from homology"/>
<dbReference type="CDD" id="cd02440">
    <property type="entry name" value="AdoMet_MTases"/>
    <property type="match status" value="1"/>
</dbReference>
<dbReference type="InterPro" id="IPR036388">
    <property type="entry name" value="WH-like_DNA-bd_sf"/>
</dbReference>
<reference evidence="8 9" key="1">
    <citation type="submission" date="2024-01" db="EMBL/GenBank/DDBJ databases">
        <title>Genome assemblies of Stephania.</title>
        <authorList>
            <person name="Yang L."/>
        </authorList>
    </citation>
    <scope>NUCLEOTIDE SEQUENCE [LARGE SCALE GENOMIC DNA]</scope>
    <source>
        <strain evidence="8">JXDWG</strain>
        <tissue evidence="8">Leaf</tissue>
    </source>
</reference>
<keyword evidence="1" id="KW-0489">Methyltransferase</keyword>
<dbReference type="InterPro" id="IPR001077">
    <property type="entry name" value="COMT_C"/>
</dbReference>
<protein>
    <recommendedName>
        <fullName evidence="10">O-methyltransferase</fullName>
    </recommendedName>
</protein>
<dbReference type="GO" id="GO:0008171">
    <property type="term" value="F:O-methyltransferase activity"/>
    <property type="evidence" value="ECO:0007669"/>
    <property type="project" value="InterPro"/>
</dbReference>
<dbReference type="AlphaFoldDB" id="A0AAP0ID13"/>
<feature type="domain" description="O-methyltransferase C-terminal" evidence="6">
    <location>
        <begin position="136"/>
        <end position="353"/>
    </location>
</feature>
<gene>
    <name evidence="8" type="ORF">Scep_020095</name>
</gene>
<name>A0AAP0ID13_9MAGN</name>
<dbReference type="FunFam" id="3.40.50.150:FF:000294">
    <property type="entry name" value="O-methyltransferase family protein"/>
    <property type="match status" value="1"/>
</dbReference>
<dbReference type="Pfam" id="PF00891">
    <property type="entry name" value="Methyltransf_2"/>
    <property type="match status" value="1"/>
</dbReference>
<feature type="active site" description="Proton acceptor" evidence="5">
    <location>
        <position position="267"/>
    </location>
</feature>
<dbReference type="PANTHER" id="PTHR11746">
    <property type="entry name" value="O-METHYLTRANSFERASE"/>
    <property type="match status" value="1"/>
</dbReference>
<dbReference type="PIRSF" id="PIRSF005739">
    <property type="entry name" value="O-mtase"/>
    <property type="match status" value="1"/>
</dbReference>
<evidence type="ECO:0000259" key="6">
    <source>
        <dbReference type="Pfam" id="PF00891"/>
    </source>
</evidence>
<evidence type="ECO:0000313" key="8">
    <source>
        <dbReference type="EMBL" id="KAK9112576.1"/>
    </source>
</evidence>
<dbReference type="InterPro" id="IPR029063">
    <property type="entry name" value="SAM-dependent_MTases_sf"/>
</dbReference>
<dbReference type="Gene3D" id="3.40.50.150">
    <property type="entry name" value="Vaccinia Virus protein VP39"/>
    <property type="match status" value="1"/>
</dbReference>
<dbReference type="InterPro" id="IPR036390">
    <property type="entry name" value="WH_DNA-bd_sf"/>
</dbReference>
<evidence type="ECO:0000256" key="2">
    <source>
        <dbReference type="ARBA" id="ARBA00022679"/>
    </source>
</evidence>
<dbReference type="GO" id="GO:0032259">
    <property type="term" value="P:methylation"/>
    <property type="evidence" value="ECO:0007669"/>
    <property type="project" value="UniProtKB-KW"/>
</dbReference>
<evidence type="ECO:0000256" key="4">
    <source>
        <dbReference type="ARBA" id="ARBA00038277"/>
    </source>
</evidence>
<keyword evidence="3" id="KW-0949">S-adenosyl-L-methionine</keyword>
<dbReference type="Pfam" id="PF08100">
    <property type="entry name" value="Dimerisation"/>
    <property type="match status" value="1"/>
</dbReference>
<dbReference type="SUPFAM" id="SSF53335">
    <property type="entry name" value="S-adenosyl-L-methionine-dependent methyltransferases"/>
    <property type="match status" value="1"/>
</dbReference>
<dbReference type="InterPro" id="IPR012967">
    <property type="entry name" value="COMT_dimerisation"/>
</dbReference>
<evidence type="ECO:0000313" key="9">
    <source>
        <dbReference type="Proteomes" id="UP001419268"/>
    </source>
</evidence>
<dbReference type="PROSITE" id="PS51683">
    <property type="entry name" value="SAM_OMT_II"/>
    <property type="match status" value="1"/>
</dbReference>
<dbReference type="InterPro" id="IPR016461">
    <property type="entry name" value="COMT-like"/>
</dbReference>
<evidence type="ECO:0008006" key="10">
    <source>
        <dbReference type="Google" id="ProtNLM"/>
    </source>
</evidence>
<organism evidence="8 9">
    <name type="scientific">Stephania cephalantha</name>
    <dbReference type="NCBI Taxonomy" id="152367"/>
    <lineage>
        <taxon>Eukaryota</taxon>
        <taxon>Viridiplantae</taxon>
        <taxon>Streptophyta</taxon>
        <taxon>Embryophyta</taxon>
        <taxon>Tracheophyta</taxon>
        <taxon>Spermatophyta</taxon>
        <taxon>Magnoliopsida</taxon>
        <taxon>Ranunculales</taxon>
        <taxon>Menispermaceae</taxon>
        <taxon>Menispermoideae</taxon>
        <taxon>Cissampelideae</taxon>
        <taxon>Stephania</taxon>
    </lineage>
</organism>
<dbReference type="GO" id="GO:0046983">
    <property type="term" value="F:protein dimerization activity"/>
    <property type="evidence" value="ECO:0007669"/>
    <property type="project" value="InterPro"/>
</dbReference>
<evidence type="ECO:0000259" key="7">
    <source>
        <dbReference type="Pfam" id="PF08100"/>
    </source>
</evidence>
<dbReference type="Gene3D" id="1.10.10.10">
    <property type="entry name" value="Winged helix-like DNA-binding domain superfamily/Winged helix DNA-binding domain"/>
    <property type="match status" value="1"/>
</dbReference>
<feature type="domain" description="O-methyltransferase dimerisation" evidence="7">
    <location>
        <begin position="28"/>
        <end position="114"/>
    </location>
</feature>
<evidence type="ECO:0000256" key="3">
    <source>
        <dbReference type="ARBA" id="ARBA00022691"/>
    </source>
</evidence>
<dbReference type="EMBL" id="JBBNAG010000008">
    <property type="protein sequence ID" value="KAK9112576.1"/>
    <property type="molecule type" value="Genomic_DNA"/>
</dbReference>
<keyword evidence="2" id="KW-0808">Transferase</keyword>
<sequence length="371" mass="41540">MEEIGKKRETTISENDCDEEQRAKIDVWRYIFGFTEMAVLKCAIELGIAEAMEAHGRAGISLSELATALNCSSSYLYRIIRFLVHLKFFKEKCSSTTNGTKHYTLTPLGRLLMKQGERGMAALVLLETSPFMLAPWHALSDRIRHNDRPAFEAAHGEDIWGFAAENPNHSKLINEAMACDARIVVPAVINGCADVFDGVESVVDIGGGDGTTLGMLVKAFPWIKGIDFDLPHVVSVAPERNGVEHIGGDMFKAVPQADAAFLMWILHDWCDEECIEILKKCREAIPQDKGKVIIVDAVIEGDDHGREKERSEEDHKLRGAKLMLDMAMMIHTNTGKERTREEWQYVLDNAGFSRFVVRPIRAVQSVIVAYY</sequence>